<evidence type="ECO:0000256" key="4">
    <source>
        <dbReference type="ARBA" id="ARBA00022452"/>
    </source>
</evidence>
<dbReference type="Gene3D" id="1.20.1600.10">
    <property type="entry name" value="Outer membrane efflux proteins (OEP)"/>
    <property type="match status" value="1"/>
</dbReference>
<dbReference type="InterPro" id="IPR003423">
    <property type="entry name" value="OMP_efflux"/>
</dbReference>
<dbReference type="Pfam" id="PF02321">
    <property type="entry name" value="OEP"/>
    <property type="match status" value="2"/>
</dbReference>
<dbReference type="GO" id="GO:0015288">
    <property type="term" value="F:porin activity"/>
    <property type="evidence" value="ECO:0007669"/>
    <property type="project" value="TreeGrafter"/>
</dbReference>
<evidence type="ECO:0000256" key="1">
    <source>
        <dbReference type="ARBA" id="ARBA00004442"/>
    </source>
</evidence>
<dbReference type="OrthoDB" id="9813458at2"/>
<organism evidence="10 11">
    <name type="scientific">Woeseia oceani</name>
    <dbReference type="NCBI Taxonomy" id="1548547"/>
    <lineage>
        <taxon>Bacteria</taxon>
        <taxon>Pseudomonadati</taxon>
        <taxon>Pseudomonadota</taxon>
        <taxon>Gammaproteobacteria</taxon>
        <taxon>Woeseiales</taxon>
        <taxon>Woeseiaceae</taxon>
        <taxon>Woeseia</taxon>
    </lineage>
</organism>
<name>A0A193LDD0_9GAMM</name>
<keyword evidence="6" id="KW-0472">Membrane</keyword>
<dbReference type="EMBL" id="CP016268">
    <property type="protein sequence ID" value="ANO50535.1"/>
    <property type="molecule type" value="Genomic_DNA"/>
</dbReference>
<dbReference type="RefSeq" id="WP_068613338.1">
    <property type="nucleotide sequence ID" value="NZ_CP016268.1"/>
</dbReference>
<dbReference type="KEGG" id="woc:BA177_04280"/>
<dbReference type="STRING" id="1548547.BA177_04280"/>
<keyword evidence="11" id="KW-1185">Reference proteome</keyword>
<keyword evidence="7" id="KW-0998">Cell outer membrane</keyword>
<feature type="coiled-coil region" evidence="8">
    <location>
        <begin position="359"/>
        <end position="386"/>
    </location>
</feature>
<evidence type="ECO:0008006" key="12">
    <source>
        <dbReference type="Google" id="ProtNLM"/>
    </source>
</evidence>
<dbReference type="PANTHER" id="PTHR30026:SF20">
    <property type="entry name" value="OUTER MEMBRANE PROTEIN TOLC"/>
    <property type="match status" value="1"/>
</dbReference>
<comment type="subcellular location">
    <subcellularLocation>
        <location evidence="1">Cell outer membrane</location>
    </subcellularLocation>
</comment>
<dbReference type="GO" id="GO:1990281">
    <property type="term" value="C:efflux pump complex"/>
    <property type="evidence" value="ECO:0007669"/>
    <property type="project" value="TreeGrafter"/>
</dbReference>
<evidence type="ECO:0000256" key="7">
    <source>
        <dbReference type="ARBA" id="ARBA00023237"/>
    </source>
</evidence>
<comment type="similarity">
    <text evidence="2">Belongs to the outer membrane factor (OMF) (TC 1.B.17) family.</text>
</comment>
<keyword evidence="3" id="KW-0813">Transport</keyword>
<feature type="chain" id="PRO_5008260121" description="Transporter" evidence="9">
    <location>
        <begin position="25"/>
        <end position="432"/>
    </location>
</feature>
<evidence type="ECO:0000256" key="2">
    <source>
        <dbReference type="ARBA" id="ARBA00007613"/>
    </source>
</evidence>
<keyword evidence="8" id="KW-0175">Coiled coil</keyword>
<dbReference type="GO" id="GO:0015562">
    <property type="term" value="F:efflux transmembrane transporter activity"/>
    <property type="evidence" value="ECO:0007669"/>
    <property type="project" value="InterPro"/>
</dbReference>
<protein>
    <recommendedName>
        <fullName evidence="12">Transporter</fullName>
    </recommendedName>
</protein>
<dbReference type="GO" id="GO:0009279">
    <property type="term" value="C:cell outer membrane"/>
    <property type="evidence" value="ECO:0007669"/>
    <property type="project" value="UniProtKB-SubCell"/>
</dbReference>
<dbReference type="SUPFAM" id="SSF56954">
    <property type="entry name" value="Outer membrane efflux proteins (OEP)"/>
    <property type="match status" value="1"/>
</dbReference>
<evidence type="ECO:0000256" key="5">
    <source>
        <dbReference type="ARBA" id="ARBA00022692"/>
    </source>
</evidence>
<keyword evidence="9" id="KW-0732">Signal</keyword>
<dbReference type="PANTHER" id="PTHR30026">
    <property type="entry name" value="OUTER MEMBRANE PROTEIN TOLC"/>
    <property type="match status" value="1"/>
</dbReference>
<evidence type="ECO:0000256" key="9">
    <source>
        <dbReference type="SAM" id="SignalP"/>
    </source>
</evidence>
<proteinExistence type="inferred from homology"/>
<dbReference type="Proteomes" id="UP000092695">
    <property type="component" value="Chromosome"/>
</dbReference>
<evidence type="ECO:0000313" key="11">
    <source>
        <dbReference type="Proteomes" id="UP000092695"/>
    </source>
</evidence>
<keyword evidence="5" id="KW-0812">Transmembrane</keyword>
<accession>A0A193LDD0</accession>
<evidence type="ECO:0000256" key="8">
    <source>
        <dbReference type="SAM" id="Coils"/>
    </source>
</evidence>
<dbReference type="InterPro" id="IPR051906">
    <property type="entry name" value="TolC-like"/>
</dbReference>
<evidence type="ECO:0000313" key="10">
    <source>
        <dbReference type="EMBL" id="ANO50535.1"/>
    </source>
</evidence>
<keyword evidence="4" id="KW-1134">Transmembrane beta strand</keyword>
<feature type="signal peptide" evidence="9">
    <location>
        <begin position="1"/>
        <end position="24"/>
    </location>
</feature>
<dbReference type="AlphaFoldDB" id="A0A193LDD0"/>
<evidence type="ECO:0000256" key="3">
    <source>
        <dbReference type="ARBA" id="ARBA00022448"/>
    </source>
</evidence>
<reference evidence="10 11" key="1">
    <citation type="submission" date="2016-06" db="EMBL/GenBank/DDBJ databases">
        <title>Complete genome sequence of a deep-branching marine Gamma Proteobacterium Woeseia oceani type strain XK5.</title>
        <authorList>
            <person name="Mu D."/>
            <person name="Du Z."/>
        </authorList>
    </citation>
    <scope>NUCLEOTIDE SEQUENCE [LARGE SCALE GENOMIC DNA]</scope>
    <source>
        <strain evidence="10 11">XK5</strain>
    </source>
</reference>
<gene>
    <name evidence="10" type="ORF">BA177_04280</name>
</gene>
<sequence length="432" mass="46636">MTEVFARWLLCATLILALTSPAQATETLSDAWTAALTSHQQLAAAEAEREAAHFGLASARAERMPRLDVSGGYTQLDSAPRFSFGDNFVSPRIFSGDNFSMANAQVSLPLYTSGAVSRGIDAARSQADAASGQVDAVRADVKLGAAVHYIAVLRNERALTVARANVAMLESHTADAENRFNIGDVARNDYLAASVQLADARQRELRAENQLELAQATYNRFLGRPQGTTVALDPLLNVTALLPSLNNLDQLLGIALEQRAEIDSIAARADALQAQAAAERARSRPQLMLISNYTRLETAVLADDEFWMVGLAVSWNPFDAGRNSNRVAAIRRQAQAVNHRLSDMSADIQLEVRSAWLDAQEAEQRIQVAEAAVIQAEENLRVARDRYKAGAGTNTEVLGAQALMEQALNNIDGANFDAALAKLRLARASGQL</sequence>
<evidence type="ECO:0000256" key="6">
    <source>
        <dbReference type="ARBA" id="ARBA00023136"/>
    </source>
</evidence>